<accession>A0ACC2TEF0</accession>
<name>A0ACC2TEF0_9FUNG</name>
<keyword evidence="2" id="KW-1185">Reference proteome</keyword>
<evidence type="ECO:0000313" key="1">
    <source>
        <dbReference type="EMBL" id="KAJ9072946.1"/>
    </source>
</evidence>
<organism evidence="1 2">
    <name type="scientific">Entomophthora muscae</name>
    <dbReference type="NCBI Taxonomy" id="34485"/>
    <lineage>
        <taxon>Eukaryota</taxon>
        <taxon>Fungi</taxon>
        <taxon>Fungi incertae sedis</taxon>
        <taxon>Zoopagomycota</taxon>
        <taxon>Entomophthoromycotina</taxon>
        <taxon>Entomophthoromycetes</taxon>
        <taxon>Entomophthorales</taxon>
        <taxon>Entomophthoraceae</taxon>
        <taxon>Entomophthora</taxon>
    </lineage>
</organism>
<gene>
    <name evidence="1" type="ORF">DSO57_1021706</name>
</gene>
<dbReference type="EMBL" id="QTSX02002946">
    <property type="protein sequence ID" value="KAJ9072946.1"/>
    <property type="molecule type" value="Genomic_DNA"/>
</dbReference>
<protein>
    <submittedName>
        <fullName evidence="1">Uncharacterized protein</fullName>
    </submittedName>
</protein>
<dbReference type="Proteomes" id="UP001165960">
    <property type="component" value="Unassembled WGS sequence"/>
</dbReference>
<evidence type="ECO:0000313" key="2">
    <source>
        <dbReference type="Proteomes" id="UP001165960"/>
    </source>
</evidence>
<reference evidence="1" key="1">
    <citation type="submission" date="2022-04" db="EMBL/GenBank/DDBJ databases">
        <title>Genome of the entomopathogenic fungus Entomophthora muscae.</title>
        <authorList>
            <person name="Elya C."/>
            <person name="Lovett B.R."/>
            <person name="Lee E."/>
            <person name="Macias A.M."/>
            <person name="Hajek A.E."/>
            <person name="De Bivort B.L."/>
            <person name="Kasson M.T."/>
            <person name="De Fine Licht H.H."/>
            <person name="Stajich J.E."/>
        </authorList>
    </citation>
    <scope>NUCLEOTIDE SEQUENCE</scope>
    <source>
        <strain evidence="1">Berkeley</strain>
    </source>
</reference>
<proteinExistence type="predicted"/>
<comment type="caution">
    <text evidence="1">The sequence shown here is derived from an EMBL/GenBank/DDBJ whole genome shotgun (WGS) entry which is preliminary data.</text>
</comment>
<sequence length="84" mass="9017">MVLPTGASSPLVTLFPRAFSGPSPFVSEVPKQPKVSSPPLEEDITNALANPMVMGMSPGFRTDIYSSLELWAWEQESNPDPGSP</sequence>